<evidence type="ECO:0000256" key="4">
    <source>
        <dbReference type="RuleBase" id="RU004273"/>
    </source>
</evidence>
<dbReference type="EMBL" id="CT868219">
    <property type="protein sequence ID" value="CAK75864.1"/>
    <property type="molecule type" value="Genomic_DNA"/>
</dbReference>
<comment type="similarity">
    <text evidence="4">Belongs to the PPP phosphatase family.</text>
</comment>
<evidence type="ECO:0000259" key="5">
    <source>
        <dbReference type="PROSITE" id="PS00125"/>
    </source>
</evidence>
<evidence type="ECO:0000313" key="7">
    <source>
        <dbReference type="Proteomes" id="UP000000600"/>
    </source>
</evidence>
<keyword evidence="2 4" id="KW-0378">Hydrolase</keyword>
<dbReference type="InterPro" id="IPR006186">
    <property type="entry name" value="Ser/Thr-sp_prot-phosphatase"/>
</dbReference>
<sequence>MIYNSNLQLKFKIILVALCFLPIQPTDYFLFQTLVLKSVYISIIDQAKEILVEEPNIVSVRAPLTICGDVHGQFHDLIKLFHIGGRLPDTNYLFLGSQSVETFSLILCLKVRYKDRLTVLRGNHEIEKSTKYMGFYDECQRKYGTEIVWKHITDVFGYLPLAAIVENSLFCTHGGLSPAIESVEQIKQLNRVQDIPHEGAICDLLWSDPEETKMGWGVSPRGAGWTWGQDITDKFLHQNKLKMVVGAHQLVMEGFQHVHQRKTVTIFSAPNYCYRCGNQA</sequence>
<dbReference type="Proteomes" id="UP000000600">
    <property type="component" value="Unassembled WGS sequence"/>
</dbReference>
<dbReference type="EC" id="3.1.3.16" evidence="4"/>
<reference evidence="6 7" key="1">
    <citation type="journal article" date="2006" name="Nature">
        <title>Global trends of whole-genome duplications revealed by the ciliate Paramecium tetraurelia.</title>
        <authorList>
            <consortium name="Genoscope"/>
            <person name="Aury J.-M."/>
            <person name="Jaillon O."/>
            <person name="Duret L."/>
            <person name="Noel B."/>
            <person name="Jubin C."/>
            <person name="Porcel B.M."/>
            <person name="Segurens B."/>
            <person name="Daubin V."/>
            <person name="Anthouard V."/>
            <person name="Aiach N."/>
            <person name="Arnaiz O."/>
            <person name="Billaut A."/>
            <person name="Beisson J."/>
            <person name="Blanc I."/>
            <person name="Bouhouche K."/>
            <person name="Camara F."/>
            <person name="Duharcourt S."/>
            <person name="Guigo R."/>
            <person name="Gogendeau D."/>
            <person name="Katinka M."/>
            <person name="Keller A.-M."/>
            <person name="Kissmehl R."/>
            <person name="Klotz C."/>
            <person name="Koll F."/>
            <person name="Le Moue A."/>
            <person name="Lepere C."/>
            <person name="Malinsky S."/>
            <person name="Nowacki M."/>
            <person name="Nowak J.K."/>
            <person name="Plattner H."/>
            <person name="Poulain J."/>
            <person name="Ruiz F."/>
            <person name="Serrano V."/>
            <person name="Zagulski M."/>
            <person name="Dessen P."/>
            <person name="Betermier M."/>
            <person name="Weissenbach J."/>
            <person name="Scarpelli C."/>
            <person name="Schachter V."/>
            <person name="Sperling L."/>
            <person name="Meyer E."/>
            <person name="Cohen J."/>
            <person name="Wincker P."/>
        </authorList>
    </citation>
    <scope>NUCLEOTIDE SEQUENCE [LARGE SCALE GENOMIC DNA]</scope>
    <source>
        <strain evidence="6 7">Stock d4-2</strain>
    </source>
</reference>
<dbReference type="SUPFAM" id="SSF56300">
    <property type="entry name" value="Metallo-dependent phosphatases"/>
    <property type="match status" value="1"/>
</dbReference>
<feature type="domain" description="Serine/threonine specific protein phosphatases" evidence="5">
    <location>
        <begin position="120"/>
        <end position="125"/>
    </location>
</feature>
<keyword evidence="7" id="KW-1185">Reference proteome</keyword>
<dbReference type="GO" id="GO:0004722">
    <property type="term" value="F:protein serine/threonine phosphatase activity"/>
    <property type="evidence" value="ECO:0000318"/>
    <property type="project" value="GO_Central"/>
</dbReference>
<dbReference type="OrthoDB" id="282434at2759"/>
<dbReference type="RefSeq" id="XP_001443261.1">
    <property type="nucleotide sequence ID" value="XM_001443224.1"/>
</dbReference>
<protein>
    <recommendedName>
        <fullName evidence="4">Serine/threonine-protein phosphatase</fullName>
        <ecNumber evidence="4">3.1.3.16</ecNumber>
    </recommendedName>
</protein>
<dbReference type="GO" id="GO:0046872">
    <property type="term" value="F:metal ion binding"/>
    <property type="evidence" value="ECO:0007669"/>
    <property type="project" value="UniProtKB-KW"/>
</dbReference>
<dbReference type="GO" id="GO:0000278">
    <property type="term" value="P:mitotic cell cycle"/>
    <property type="evidence" value="ECO:0000318"/>
    <property type="project" value="GO_Central"/>
</dbReference>
<dbReference type="GO" id="GO:0005829">
    <property type="term" value="C:cytosol"/>
    <property type="evidence" value="ECO:0000318"/>
    <property type="project" value="GO_Central"/>
</dbReference>
<dbReference type="SMART" id="SM00156">
    <property type="entry name" value="PP2Ac"/>
    <property type="match status" value="1"/>
</dbReference>
<dbReference type="PANTHER" id="PTHR45619">
    <property type="entry name" value="SERINE/THREONINE-PROTEIN PHOSPHATASE PP2A-RELATED"/>
    <property type="match status" value="1"/>
</dbReference>
<evidence type="ECO:0000256" key="2">
    <source>
        <dbReference type="ARBA" id="ARBA00022801"/>
    </source>
</evidence>
<dbReference type="GO" id="GO:0005634">
    <property type="term" value="C:nucleus"/>
    <property type="evidence" value="ECO:0000318"/>
    <property type="project" value="GO_Central"/>
</dbReference>
<dbReference type="HOGENOM" id="CLU_004962_0_5_1"/>
<dbReference type="KEGG" id="ptm:GSPATT00011464001"/>
<evidence type="ECO:0000256" key="1">
    <source>
        <dbReference type="ARBA" id="ARBA00022723"/>
    </source>
</evidence>
<keyword evidence="1" id="KW-0479">Metal-binding</keyword>
<dbReference type="Gene3D" id="3.60.21.10">
    <property type="match status" value="1"/>
</dbReference>
<keyword evidence="3" id="KW-0464">Manganese</keyword>
<gene>
    <name evidence="6" type="ORF">GSPATT00011464001</name>
</gene>
<evidence type="ECO:0000256" key="3">
    <source>
        <dbReference type="ARBA" id="ARBA00023211"/>
    </source>
</evidence>
<accession>A0CYJ7</accession>
<evidence type="ECO:0000313" key="6">
    <source>
        <dbReference type="EMBL" id="CAK75864.1"/>
    </source>
</evidence>
<name>A0CYJ7_PARTE</name>
<dbReference type="AlphaFoldDB" id="A0CYJ7"/>
<dbReference type="eggNOG" id="KOG0371">
    <property type="taxonomic scope" value="Eukaryota"/>
</dbReference>
<dbReference type="PROSITE" id="PS00125">
    <property type="entry name" value="SER_THR_PHOSPHATASE"/>
    <property type="match status" value="1"/>
</dbReference>
<dbReference type="InterPro" id="IPR029052">
    <property type="entry name" value="Metallo-depent_PP-like"/>
</dbReference>
<dbReference type="InParanoid" id="A0CYJ7"/>
<dbReference type="STRING" id="5888.A0CYJ7"/>
<dbReference type="Pfam" id="PF00149">
    <property type="entry name" value="Metallophos"/>
    <property type="match status" value="1"/>
</dbReference>
<dbReference type="InterPro" id="IPR047129">
    <property type="entry name" value="PPA2-like"/>
</dbReference>
<proteinExistence type="inferred from homology"/>
<comment type="catalytic activity">
    <reaction evidence="4">
        <text>O-phospho-L-threonyl-[protein] + H2O = L-threonyl-[protein] + phosphate</text>
        <dbReference type="Rhea" id="RHEA:47004"/>
        <dbReference type="Rhea" id="RHEA-COMP:11060"/>
        <dbReference type="Rhea" id="RHEA-COMP:11605"/>
        <dbReference type="ChEBI" id="CHEBI:15377"/>
        <dbReference type="ChEBI" id="CHEBI:30013"/>
        <dbReference type="ChEBI" id="CHEBI:43474"/>
        <dbReference type="ChEBI" id="CHEBI:61977"/>
        <dbReference type="EC" id="3.1.3.16"/>
    </reaction>
</comment>
<dbReference type="InterPro" id="IPR004843">
    <property type="entry name" value="Calcineurin-like_PHP"/>
</dbReference>
<organism evidence="6 7">
    <name type="scientific">Paramecium tetraurelia</name>
    <dbReference type="NCBI Taxonomy" id="5888"/>
    <lineage>
        <taxon>Eukaryota</taxon>
        <taxon>Sar</taxon>
        <taxon>Alveolata</taxon>
        <taxon>Ciliophora</taxon>
        <taxon>Intramacronucleata</taxon>
        <taxon>Oligohymenophorea</taxon>
        <taxon>Peniculida</taxon>
        <taxon>Parameciidae</taxon>
        <taxon>Paramecium</taxon>
    </lineage>
</organism>
<dbReference type="OMA" id="SLFCTHG"/>
<dbReference type="PRINTS" id="PR00114">
    <property type="entry name" value="STPHPHTASE"/>
</dbReference>
<dbReference type="GeneID" id="5029046"/>